<reference evidence="11 12" key="1">
    <citation type="submission" date="2015-01" db="EMBL/GenBank/DDBJ databases">
        <title>Genome of Flavobacterium hibernum DSM 12611.</title>
        <authorList>
            <person name="Stropko S.J."/>
            <person name="Pipes S.E."/>
            <person name="Newman J.D."/>
        </authorList>
    </citation>
    <scope>NUCLEOTIDE SEQUENCE [LARGE SCALE GENOMIC DNA]</scope>
    <source>
        <strain evidence="11 12">DSM 12611</strain>
    </source>
</reference>
<evidence type="ECO:0000313" key="12">
    <source>
        <dbReference type="Proteomes" id="UP000032061"/>
    </source>
</evidence>
<dbReference type="EC" id="3.2.1.52" evidence="3"/>
<evidence type="ECO:0000313" key="11">
    <source>
        <dbReference type="EMBL" id="KIO54543.1"/>
    </source>
</evidence>
<dbReference type="Pfam" id="PF00728">
    <property type="entry name" value="Glyco_hydro_20"/>
    <property type="match status" value="1"/>
</dbReference>
<dbReference type="PANTHER" id="PTHR22600">
    <property type="entry name" value="BETA-HEXOSAMINIDASE"/>
    <property type="match status" value="1"/>
</dbReference>
<evidence type="ECO:0000256" key="5">
    <source>
        <dbReference type="ARBA" id="ARBA00023295"/>
    </source>
</evidence>
<dbReference type="GO" id="GO:0004563">
    <property type="term" value="F:beta-N-acetylhexosaminidase activity"/>
    <property type="evidence" value="ECO:0007669"/>
    <property type="project" value="UniProtKB-EC"/>
</dbReference>
<dbReference type="InterPro" id="IPR017853">
    <property type="entry name" value="GH"/>
</dbReference>
<accession>A0A0D0EZX0</accession>
<dbReference type="GO" id="GO:0030203">
    <property type="term" value="P:glycosaminoglycan metabolic process"/>
    <property type="evidence" value="ECO:0007669"/>
    <property type="project" value="TreeGrafter"/>
</dbReference>
<feature type="chain" id="PRO_5002209961" description="beta-N-acetylhexosaminidase" evidence="7">
    <location>
        <begin position="25"/>
        <end position="775"/>
    </location>
</feature>
<evidence type="ECO:0000256" key="6">
    <source>
        <dbReference type="PIRSR" id="PIRSR625705-1"/>
    </source>
</evidence>
<dbReference type="InterPro" id="IPR015882">
    <property type="entry name" value="HEX_bac_N"/>
</dbReference>
<dbReference type="InterPro" id="IPR015883">
    <property type="entry name" value="Glyco_hydro_20_cat"/>
</dbReference>
<dbReference type="Gene3D" id="3.30.379.10">
    <property type="entry name" value="Chitobiase/beta-hexosaminidase domain 2-like"/>
    <property type="match status" value="1"/>
</dbReference>
<dbReference type="STRING" id="37752.IW18_00560"/>
<dbReference type="Pfam" id="PF02838">
    <property type="entry name" value="Glyco_hydro_20b"/>
    <property type="match status" value="1"/>
</dbReference>
<dbReference type="InterPro" id="IPR029018">
    <property type="entry name" value="Hex-like_dom2"/>
</dbReference>
<evidence type="ECO:0000256" key="3">
    <source>
        <dbReference type="ARBA" id="ARBA00012663"/>
    </source>
</evidence>
<evidence type="ECO:0000256" key="7">
    <source>
        <dbReference type="SAM" id="SignalP"/>
    </source>
</evidence>
<keyword evidence="7" id="KW-0732">Signal</keyword>
<evidence type="ECO:0000259" key="10">
    <source>
        <dbReference type="Pfam" id="PF02838"/>
    </source>
</evidence>
<dbReference type="InterPro" id="IPR026876">
    <property type="entry name" value="Fn3_assoc_repeat"/>
</dbReference>
<dbReference type="InterPro" id="IPR025705">
    <property type="entry name" value="Beta_hexosaminidase_sua/sub"/>
</dbReference>
<evidence type="ECO:0000259" key="8">
    <source>
        <dbReference type="Pfam" id="PF00728"/>
    </source>
</evidence>
<dbReference type="EMBL" id="JPRK01000002">
    <property type="protein sequence ID" value="KIO54543.1"/>
    <property type="molecule type" value="Genomic_DNA"/>
</dbReference>
<evidence type="ECO:0000256" key="1">
    <source>
        <dbReference type="ARBA" id="ARBA00001231"/>
    </source>
</evidence>
<comment type="similarity">
    <text evidence="2">Belongs to the glycosyl hydrolase 20 family.</text>
</comment>
<dbReference type="PANTHER" id="PTHR22600:SF57">
    <property type="entry name" value="BETA-N-ACETYLHEXOSAMINIDASE"/>
    <property type="match status" value="1"/>
</dbReference>
<evidence type="ECO:0000256" key="4">
    <source>
        <dbReference type="ARBA" id="ARBA00022801"/>
    </source>
</evidence>
<dbReference type="GO" id="GO:0016020">
    <property type="term" value="C:membrane"/>
    <property type="evidence" value="ECO:0007669"/>
    <property type="project" value="TreeGrafter"/>
</dbReference>
<name>A0A0D0EZX0_9FLAO</name>
<dbReference type="Gene3D" id="2.60.120.260">
    <property type="entry name" value="Galactose-binding domain-like"/>
    <property type="match status" value="1"/>
</dbReference>
<comment type="caution">
    <text evidence="11">The sequence shown here is derived from an EMBL/GenBank/DDBJ whole genome shotgun (WGS) entry which is preliminary data.</text>
</comment>
<proteinExistence type="inferred from homology"/>
<organism evidence="11 12">
    <name type="scientific">Flavobacterium hibernum</name>
    <dbReference type="NCBI Taxonomy" id="37752"/>
    <lineage>
        <taxon>Bacteria</taxon>
        <taxon>Pseudomonadati</taxon>
        <taxon>Bacteroidota</taxon>
        <taxon>Flavobacteriia</taxon>
        <taxon>Flavobacteriales</taxon>
        <taxon>Flavobacteriaceae</taxon>
        <taxon>Flavobacterium</taxon>
    </lineage>
</organism>
<dbReference type="AlphaFoldDB" id="A0A0D0EZX0"/>
<dbReference type="SUPFAM" id="SSF55545">
    <property type="entry name" value="beta-N-acetylhexosaminidase-like domain"/>
    <property type="match status" value="1"/>
</dbReference>
<feature type="domain" description="Glycoside hydrolase family 20 catalytic" evidence="8">
    <location>
        <begin position="157"/>
        <end position="510"/>
    </location>
</feature>
<protein>
    <recommendedName>
        <fullName evidence="3">beta-N-acetylhexosaminidase</fullName>
        <ecNumber evidence="3">3.2.1.52</ecNumber>
    </recommendedName>
</protein>
<dbReference type="Pfam" id="PF00754">
    <property type="entry name" value="F5_F8_type_C"/>
    <property type="match status" value="1"/>
</dbReference>
<dbReference type="SUPFAM" id="SSF49785">
    <property type="entry name" value="Galactose-binding domain-like"/>
    <property type="match status" value="1"/>
</dbReference>
<evidence type="ECO:0000259" key="9">
    <source>
        <dbReference type="Pfam" id="PF00754"/>
    </source>
</evidence>
<dbReference type="InterPro" id="IPR008979">
    <property type="entry name" value="Galactose-bd-like_sf"/>
</dbReference>
<sequence length="775" mass="87666">MKTKKITTNLILAVALVFSMHLQAQKSVHIIPKPVSLEIKQGSFSFDNSTVIKVDKKDAAAEKVVHFFKEYVKRVTGFELNNTKTSGKEIVFSIEKINEIGDEGYLLSVNPKQIHIKANTSKGLFYGVQSLLQTLPFSRTNDLVEIPSMEIKDYPRFQWRGMMLDVSRHFASPELVKEFIDLLAAYKMNVFHWHLVDGAGWRLEIKKYPKLTQQAAWRVDDWGKSWNWAEIEFNADRNKSTYGGYYTQEQAKEIVAYAKARNITVVPEIEMPGHSEAAMAAYPELSCNSKNNFAQSGNFLASKVESNYCAGNDQAFKFLEDVLTEVMAIFPSKYIHIGGDEVDKTSWKHCVKCQARMKTEQLKDEKELQSYFIRRMEKFLVSKNRKMIGWDEILEGGLAPEATVMSWRGEAGGIEAAKMGHDVVMTPGTPYYFDHYQGDPETEPLAIGGFNTLKKVYNYDPIPVELTSEEAKRVLGAQANLWTEYITTAEHVKYMILPRMLALAEVLWSKKEQRDWNNFAERLQPHLVGFEQRGIRYSKGNFKVDIKPVVENNKLFIELDTDQVGALIYYTTDGSAPSISSLKYEKPFVVNSSMTVKAITVLNNKILSAKPAEQSFTFNKATGKTISYTNASSTHYRANGVNTLIDGFRGTKDIGKQWHGFNENDLIATIDLGASTPISSITLGCIQNWSQWIFLPQYVKFEISQDGITFKEVKTVTNAIAASEKDIQIKDFTAQFAEQKAKFVRVTAKNLGQCPKGHPGEGQSAWLFVDEIMVE</sequence>
<keyword evidence="4" id="KW-0378">Hydrolase</keyword>
<dbReference type="Gene3D" id="3.20.20.80">
    <property type="entry name" value="Glycosidases"/>
    <property type="match status" value="1"/>
</dbReference>
<dbReference type="PRINTS" id="PR00738">
    <property type="entry name" value="GLHYDRLASE20"/>
</dbReference>
<keyword evidence="5" id="KW-0326">Glycosidase</keyword>
<feature type="signal peptide" evidence="7">
    <location>
        <begin position="1"/>
        <end position="24"/>
    </location>
</feature>
<feature type="domain" description="Beta-hexosaminidase bacterial type N-terminal" evidence="10">
    <location>
        <begin position="29"/>
        <end position="154"/>
    </location>
</feature>
<dbReference type="CDD" id="cd06563">
    <property type="entry name" value="GH20_chitobiase-like"/>
    <property type="match status" value="1"/>
</dbReference>
<gene>
    <name evidence="11" type="ORF">IW18_00560</name>
</gene>
<feature type="domain" description="F5/8 type C" evidence="9">
    <location>
        <begin position="630"/>
        <end position="750"/>
    </location>
</feature>
<dbReference type="SUPFAM" id="SSF51445">
    <property type="entry name" value="(Trans)glycosidases"/>
    <property type="match status" value="1"/>
</dbReference>
<dbReference type="RefSeq" id="WP_041515636.1">
    <property type="nucleotide sequence ID" value="NZ_JPRK01000002.1"/>
</dbReference>
<dbReference type="InterPro" id="IPR000421">
    <property type="entry name" value="FA58C"/>
</dbReference>
<comment type="catalytic activity">
    <reaction evidence="1">
        <text>Hydrolysis of terminal non-reducing N-acetyl-D-hexosamine residues in N-acetyl-beta-D-hexosaminides.</text>
        <dbReference type="EC" id="3.2.1.52"/>
    </reaction>
</comment>
<evidence type="ECO:0000256" key="2">
    <source>
        <dbReference type="ARBA" id="ARBA00006285"/>
    </source>
</evidence>
<dbReference type="Pfam" id="PF13287">
    <property type="entry name" value="Fn3_assoc"/>
    <property type="match status" value="1"/>
</dbReference>
<dbReference type="GO" id="GO:0005975">
    <property type="term" value="P:carbohydrate metabolic process"/>
    <property type="evidence" value="ECO:0007669"/>
    <property type="project" value="InterPro"/>
</dbReference>
<feature type="active site" description="Proton donor" evidence="6">
    <location>
        <position position="341"/>
    </location>
</feature>
<dbReference type="Proteomes" id="UP000032061">
    <property type="component" value="Unassembled WGS sequence"/>
</dbReference>